<dbReference type="EMBL" id="CP036150">
    <property type="protein sequence ID" value="QEN06590.1"/>
    <property type="molecule type" value="Genomic_DNA"/>
</dbReference>
<dbReference type="GO" id="GO:0030288">
    <property type="term" value="C:outer membrane-bounded periplasmic space"/>
    <property type="evidence" value="ECO:0007669"/>
    <property type="project" value="TreeGrafter"/>
</dbReference>
<dbReference type="SUPFAM" id="SSF53822">
    <property type="entry name" value="Periplasmic binding protein-like I"/>
    <property type="match status" value="1"/>
</dbReference>
<dbReference type="KEGG" id="ock:EXM22_00765"/>
<dbReference type="PANTHER" id="PTHR30036">
    <property type="entry name" value="D-XYLOSE-BINDING PERIPLASMIC PROTEIN"/>
    <property type="match status" value="1"/>
</dbReference>
<dbReference type="PROSITE" id="PS51257">
    <property type="entry name" value="PROKAR_LIPOPROTEIN"/>
    <property type="match status" value="1"/>
</dbReference>
<dbReference type="InterPro" id="IPR028082">
    <property type="entry name" value="Peripla_BP_I"/>
</dbReference>
<evidence type="ECO:0000256" key="1">
    <source>
        <dbReference type="ARBA" id="ARBA00004196"/>
    </source>
</evidence>
<dbReference type="PANTHER" id="PTHR30036:SF1">
    <property type="entry name" value="D-XYLOSE-BINDING PERIPLASMIC PROTEIN"/>
    <property type="match status" value="1"/>
</dbReference>
<gene>
    <name evidence="5" type="ORF">EXM22_00765</name>
</gene>
<dbReference type="AlphaFoldDB" id="A0A5C1QHX1"/>
<accession>A0A5C1QHX1</accession>
<evidence type="ECO:0000256" key="3">
    <source>
        <dbReference type="ARBA" id="ARBA00022729"/>
    </source>
</evidence>
<name>A0A5C1QHX1_9SPIO</name>
<protein>
    <submittedName>
        <fullName evidence="5">Sugar ABC transporter substrate-binding protein</fullName>
    </submittedName>
</protein>
<keyword evidence="6" id="KW-1185">Reference proteome</keyword>
<dbReference type="InterPro" id="IPR050555">
    <property type="entry name" value="Bact_Solute-Bind_Prot2"/>
</dbReference>
<dbReference type="Gene3D" id="3.40.50.2300">
    <property type="match status" value="2"/>
</dbReference>
<dbReference type="InterPro" id="IPR025997">
    <property type="entry name" value="SBP_2_dom"/>
</dbReference>
<evidence type="ECO:0000256" key="2">
    <source>
        <dbReference type="ARBA" id="ARBA00007639"/>
    </source>
</evidence>
<comment type="subcellular location">
    <subcellularLocation>
        <location evidence="1">Cell envelope</location>
    </subcellularLocation>
</comment>
<keyword evidence="3" id="KW-0732">Signal</keyword>
<dbReference type="Proteomes" id="UP000324209">
    <property type="component" value="Chromosome"/>
</dbReference>
<comment type="similarity">
    <text evidence="2">Belongs to the bacterial solute-binding protein 2 family.</text>
</comment>
<dbReference type="Pfam" id="PF13407">
    <property type="entry name" value="Peripla_BP_4"/>
    <property type="match status" value="1"/>
</dbReference>
<organism evidence="5 6">
    <name type="scientific">Oceanispirochaeta crateris</name>
    <dbReference type="NCBI Taxonomy" id="2518645"/>
    <lineage>
        <taxon>Bacteria</taxon>
        <taxon>Pseudomonadati</taxon>
        <taxon>Spirochaetota</taxon>
        <taxon>Spirochaetia</taxon>
        <taxon>Spirochaetales</taxon>
        <taxon>Spirochaetaceae</taxon>
        <taxon>Oceanispirochaeta</taxon>
    </lineage>
</organism>
<evidence type="ECO:0000259" key="4">
    <source>
        <dbReference type="Pfam" id="PF13407"/>
    </source>
</evidence>
<dbReference type="OrthoDB" id="358279at2"/>
<evidence type="ECO:0000313" key="5">
    <source>
        <dbReference type="EMBL" id="QEN06590.1"/>
    </source>
</evidence>
<reference evidence="5 6" key="1">
    <citation type="submission" date="2019-02" db="EMBL/GenBank/DDBJ databases">
        <title>Complete Genome Sequence and Methylome Analysis of free living Spirochaetas.</title>
        <authorList>
            <person name="Fomenkov A."/>
            <person name="Dubinina G."/>
            <person name="Leshcheva N."/>
            <person name="Mikheeva N."/>
            <person name="Grabovich M."/>
            <person name="Vincze T."/>
            <person name="Roberts R.J."/>
        </authorList>
    </citation>
    <scope>NUCLEOTIDE SEQUENCE [LARGE SCALE GENOMIC DNA]</scope>
    <source>
        <strain evidence="5 6">K2</strain>
    </source>
</reference>
<evidence type="ECO:0000313" key="6">
    <source>
        <dbReference type="Proteomes" id="UP000324209"/>
    </source>
</evidence>
<dbReference type="GO" id="GO:0030246">
    <property type="term" value="F:carbohydrate binding"/>
    <property type="evidence" value="ECO:0007669"/>
    <property type="project" value="TreeGrafter"/>
</dbReference>
<sequence length="343" mass="37994">MLQKMTAIFLTVIFLLSCSAKKDSEKETIRIGFSAASETFLLERWDRDIKIFMHTARGLGAEVIFAKSPGNALDQIPQIQYLLKQDIDVLVVIPQDKVLLGGVIQKTIDRGIPVLSYDRPIMDVPITGYVSFDNHEVGRLLSSALISRVPVGNYLIVNGSIHDNNSFQVNNGLHEILDPLIAKGDVYLIDEIWLEHWSYDEALVEIGKVLERTEEIQAISAANDLIAQAAIRLLSERQLAGKVAVVGQDADLVSCQSIVEGTQLMTVYKPIQQLAARAAGLAVSMAKKEIPEPDRYIDNNSGKEIPFYVETPVPVYRETLDSTVIGDGFHSQEDVYRNATAQN</sequence>
<feature type="domain" description="Periplasmic binding protein" evidence="4">
    <location>
        <begin position="47"/>
        <end position="289"/>
    </location>
</feature>
<proteinExistence type="inferred from homology"/>